<keyword evidence="1" id="KW-0285">Flavoprotein</keyword>
<organism evidence="6 7">
    <name type="scientific">Aspergillus turcosus</name>
    <dbReference type="NCBI Taxonomy" id="1245748"/>
    <lineage>
        <taxon>Eukaryota</taxon>
        <taxon>Fungi</taxon>
        <taxon>Dikarya</taxon>
        <taxon>Ascomycota</taxon>
        <taxon>Pezizomycotina</taxon>
        <taxon>Eurotiomycetes</taxon>
        <taxon>Eurotiomycetidae</taxon>
        <taxon>Eurotiales</taxon>
        <taxon>Aspergillaceae</taxon>
        <taxon>Aspergillus</taxon>
        <taxon>Aspergillus subgen. Fumigati</taxon>
    </lineage>
</organism>
<dbReference type="SUPFAM" id="SSF54373">
    <property type="entry name" value="FAD-linked reductases, C-terminal domain"/>
    <property type="match status" value="1"/>
</dbReference>
<dbReference type="Gene3D" id="3.50.50.60">
    <property type="entry name" value="FAD/NAD(P)-binding domain"/>
    <property type="match status" value="1"/>
</dbReference>
<dbReference type="InterPro" id="IPR036188">
    <property type="entry name" value="FAD/NAD-bd_sf"/>
</dbReference>
<dbReference type="PANTHER" id="PTHR46720">
    <property type="entry name" value="HYDROXYLASE, PUTATIVE (AFU_ORTHOLOGUE AFUA_3G01460)-RELATED"/>
    <property type="match status" value="1"/>
</dbReference>
<dbReference type="InterPro" id="IPR002938">
    <property type="entry name" value="FAD-bd"/>
</dbReference>
<dbReference type="EMBL" id="NIDN02000301">
    <property type="protein sequence ID" value="RLL93497.1"/>
    <property type="molecule type" value="Genomic_DNA"/>
</dbReference>
<proteinExistence type="predicted"/>
<dbReference type="OrthoDB" id="417877at2759"/>
<evidence type="ECO:0000256" key="3">
    <source>
        <dbReference type="ARBA" id="ARBA00023002"/>
    </source>
</evidence>
<dbReference type="PRINTS" id="PR00420">
    <property type="entry name" value="RNGMNOXGNASE"/>
</dbReference>
<reference evidence="6 7" key="1">
    <citation type="submission" date="2018-08" db="EMBL/GenBank/DDBJ databases">
        <title>Draft genome sequences of two Aspergillus turcosus clinical strains isolated from bronchoalveolar lavage fluid: one azole-susceptible and the other azole-resistant.</title>
        <authorList>
            <person name="Parent-Michaud M."/>
            <person name="Dufresne P.J."/>
            <person name="Fournier E."/>
            <person name="Martineau C."/>
            <person name="Moreira S."/>
            <person name="Perkins V."/>
            <person name="De Repentigny L."/>
            <person name="Dufresne S.F."/>
        </authorList>
    </citation>
    <scope>NUCLEOTIDE SEQUENCE [LARGE SCALE GENOMIC DNA]</scope>
    <source>
        <strain evidence="6">HMR AF 1038</strain>
    </source>
</reference>
<keyword evidence="4" id="KW-0812">Transmembrane</keyword>
<dbReference type="Proteomes" id="UP000215289">
    <property type="component" value="Unassembled WGS sequence"/>
</dbReference>
<sequence>MEGPMPHGVVGLFCIRWGLRPSRCASPIPTPQSTQIQNALKAMEGQRYVEMTGKKNFHVAVVGGGIAGVTLAIALYHRQIPVTIYEQAPAFGEVGAGVSFSPNAVEAMKVCHQGIYEAFERVCTRNLWPSKQKVWFDYLDGYNKGTSTTAQNSSRQDIAFTISNSLGQTGVHRAHFLNELIKLVPHEISRFNKRLEQITERPDGKLVMKFADGSEDVTDVVIGCDGIKSQVRRLIVGDDHPSANPSFTHKYAYRGLVPMEKAIEAVGEELASNSCMHMGPGGHLLTFPVNQGKTLNIVAFHTSPDKWTDYPRLTREGTRDEALRDFAGYGPNVINLLKLTEEKLSVWAIFDLGDHPVPTFYKGRICISGDAAHATSPHHGAGAGFCIEDTAVLATLLEDERVQSHKDLEAVLAAYDTSRRERSLWLVQSSRFIGNCYEWLAEGVGNDFKKIEEAINYRNGIIANVDIPKMCQEAREQLSKRLSKSQRGVL</sequence>
<dbReference type="STRING" id="1245748.A0A3R7JBE6"/>
<comment type="caution">
    <text evidence="6">The sequence shown here is derived from an EMBL/GenBank/DDBJ whole genome shotgun (WGS) entry which is preliminary data.</text>
</comment>
<dbReference type="InterPro" id="IPR051104">
    <property type="entry name" value="FAD_monoxygenase"/>
</dbReference>
<evidence type="ECO:0000259" key="5">
    <source>
        <dbReference type="Pfam" id="PF01494"/>
    </source>
</evidence>
<dbReference type="PANTHER" id="PTHR46720:SF3">
    <property type="entry name" value="FAD-BINDING DOMAIN-CONTAINING PROTEIN-RELATED"/>
    <property type="match status" value="1"/>
</dbReference>
<dbReference type="GO" id="GO:0044550">
    <property type="term" value="P:secondary metabolite biosynthetic process"/>
    <property type="evidence" value="ECO:0007669"/>
    <property type="project" value="TreeGrafter"/>
</dbReference>
<feature type="transmembrane region" description="Helical" evidence="4">
    <location>
        <begin position="57"/>
        <end position="76"/>
    </location>
</feature>
<dbReference type="GO" id="GO:0071949">
    <property type="term" value="F:FAD binding"/>
    <property type="evidence" value="ECO:0007669"/>
    <property type="project" value="InterPro"/>
</dbReference>
<dbReference type="Pfam" id="PF01494">
    <property type="entry name" value="FAD_binding_3"/>
    <property type="match status" value="1"/>
</dbReference>
<feature type="domain" description="FAD-binding" evidence="5">
    <location>
        <begin position="58"/>
        <end position="427"/>
    </location>
</feature>
<evidence type="ECO:0000313" key="7">
    <source>
        <dbReference type="Proteomes" id="UP000215289"/>
    </source>
</evidence>
<accession>A0A3R7JBE6</accession>
<dbReference type="AlphaFoldDB" id="A0A3R7JBE6"/>
<evidence type="ECO:0000256" key="4">
    <source>
        <dbReference type="SAM" id="Phobius"/>
    </source>
</evidence>
<name>A0A3R7JBE6_9EURO</name>
<protein>
    <recommendedName>
        <fullName evidence="5">FAD-binding domain-containing protein</fullName>
    </recommendedName>
</protein>
<keyword evidence="3" id="KW-0560">Oxidoreductase</keyword>
<keyword evidence="7" id="KW-1185">Reference proteome</keyword>
<evidence type="ECO:0000313" key="6">
    <source>
        <dbReference type="EMBL" id="RLL93497.1"/>
    </source>
</evidence>
<keyword evidence="4" id="KW-1133">Transmembrane helix</keyword>
<gene>
    <name evidence="6" type="ORF">CFD26_101362</name>
</gene>
<keyword evidence="4" id="KW-0472">Membrane</keyword>
<keyword evidence="2" id="KW-0274">FAD</keyword>
<dbReference type="SUPFAM" id="SSF51905">
    <property type="entry name" value="FAD/NAD(P)-binding domain"/>
    <property type="match status" value="1"/>
</dbReference>
<evidence type="ECO:0000256" key="2">
    <source>
        <dbReference type="ARBA" id="ARBA00022827"/>
    </source>
</evidence>
<dbReference type="GO" id="GO:0016491">
    <property type="term" value="F:oxidoreductase activity"/>
    <property type="evidence" value="ECO:0007669"/>
    <property type="project" value="UniProtKB-KW"/>
</dbReference>
<evidence type="ECO:0000256" key="1">
    <source>
        <dbReference type="ARBA" id="ARBA00022630"/>
    </source>
</evidence>
<dbReference type="FunFam" id="3.50.50.60:FF:000153">
    <property type="entry name" value="Salicylate hydroxylase, putative"/>
    <property type="match status" value="1"/>
</dbReference>